<keyword evidence="3" id="KW-1185">Reference proteome</keyword>
<keyword evidence="1" id="KW-1133">Transmembrane helix</keyword>
<keyword evidence="1" id="KW-0472">Membrane</keyword>
<comment type="caution">
    <text evidence="2">The sequence shown here is derived from an EMBL/GenBank/DDBJ whole genome shotgun (WGS) entry which is preliminary data.</text>
</comment>
<keyword evidence="1" id="KW-0812">Transmembrane</keyword>
<name>A0AAN9IH60_CLITE</name>
<dbReference type="AlphaFoldDB" id="A0AAN9IH60"/>
<reference evidence="2 3" key="1">
    <citation type="submission" date="2024-01" db="EMBL/GenBank/DDBJ databases">
        <title>The genomes of 5 underutilized Papilionoideae crops provide insights into root nodulation and disease resistance.</title>
        <authorList>
            <person name="Yuan L."/>
        </authorList>
    </citation>
    <scope>NUCLEOTIDE SEQUENCE [LARGE SCALE GENOMIC DNA]</scope>
    <source>
        <strain evidence="2">LY-2023</strain>
        <tissue evidence="2">Leaf</tissue>
    </source>
</reference>
<dbReference type="EMBL" id="JAYKXN010000006">
    <property type="protein sequence ID" value="KAK7278379.1"/>
    <property type="molecule type" value="Genomic_DNA"/>
</dbReference>
<feature type="transmembrane region" description="Helical" evidence="1">
    <location>
        <begin position="6"/>
        <end position="26"/>
    </location>
</feature>
<proteinExistence type="predicted"/>
<protein>
    <submittedName>
        <fullName evidence="2">Uncharacterized protein</fullName>
    </submittedName>
</protein>
<evidence type="ECO:0000256" key="1">
    <source>
        <dbReference type="SAM" id="Phobius"/>
    </source>
</evidence>
<organism evidence="2 3">
    <name type="scientific">Clitoria ternatea</name>
    <name type="common">Butterfly pea</name>
    <dbReference type="NCBI Taxonomy" id="43366"/>
    <lineage>
        <taxon>Eukaryota</taxon>
        <taxon>Viridiplantae</taxon>
        <taxon>Streptophyta</taxon>
        <taxon>Embryophyta</taxon>
        <taxon>Tracheophyta</taxon>
        <taxon>Spermatophyta</taxon>
        <taxon>Magnoliopsida</taxon>
        <taxon>eudicotyledons</taxon>
        <taxon>Gunneridae</taxon>
        <taxon>Pentapetalae</taxon>
        <taxon>rosids</taxon>
        <taxon>fabids</taxon>
        <taxon>Fabales</taxon>
        <taxon>Fabaceae</taxon>
        <taxon>Papilionoideae</taxon>
        <taxon>50 kb inversion clade</taxon>
        <taxon>NPAAA clade</taxon>
        <taxon>indigoferoid/millettioid clade</taxon>
        <taxon>Phaseoleae</taxon>
        <taxon>Clitoria</taxon>
    </lineage>
</organism>
<sequence>MFCIIVFAFCFNIEYLPWLVCLLRLTPQIKGKWPKRKSEKKDLGCISDLNYIDKSHVCSIISLLSCCKLQSNARTPNVAL</sequence>
<accession>A0AAN9IH60</accession>
<evidence type="ECO:0000313" key="3">
    <source>
        <dbReference type="Proteomes" id="UP001359559"/>
    </source>
</evidence>
<evidence type="ECO:0000313" key="2">
    <source>
        <dbReference type="EMBL" id="KAK7278379.1"/>
    </source>
</evidence>
<dbReference type="Proteomes" id="UP001359559">
    <property type="component" value="Unassembled WGS sequence"/>
</dbReference>
<gene>
    <name evidence="2" type="ORF">RJT34_23407</name>
</gene>